<dbReference type="InterPro" id="IPR050297">
    <property type="entry name" value="LipidA_mod_glycosyltrf_83"/>
</dbReference>
<dbReference type="PANTHER" id="PTHR33908">
    <property type="entry name" value="MANNOSYLTRANSFERASE YKCB-RELATED"/>
    <property type="match status" value="1"/>
</dbReference>
<evidence type="ECO:0000256" key="7">
    <source>
        <dbReference type="ARBA" id="ARBA00023136"/>
    </source>
</evidence>
<feature type="transmembrane region" description="Helical" evidence="8">
    <location>
        <begin position="145"/>
        <end position="163"/>
    </location>
</feature>
<dbReference type="EMBL" id="LSDG01000001">
    <property type="protein sequence ID" value="KXB68568.1"/>
    <property type="molecule type" value="Genomic_DNA"/>
</dbReference>
<evidence type="ECO:0000256" key="1">
    <source>
        <dbReference type="ARBA" id="ARBA00004651"/>
    </source>
</evidence>
<name>A0A134ALH0_9FIRM</name>
<keyword evidence="10" id="KW-1185">Reference proteome</keyword>
<feature type="transmembrane region" description="Helical" evidence="8">
    <location>
        <begin position="94"/>
        <end position="114"/>
    </location>
</feature>
<feature type="transmembrane region" description="Helical" evidence="8">
    <location>
        <begin position="175"/>
        <end position="197"/>
    </location>
</feature>
<evidence type="ECO:0000313" key="9">
    <source>
        <dbReference type="EMBL" id="KXB68568.1"/>
    </source>
</evidence>
<keyword evidence="2" id="KW-1003">Cell membrane</keyword>
<organism evidence="9 10">
    <name type="scientific">Aedoeadaptatus coxii</name>
    <dbReference type="NCBI Taxonomy" id="755172"/>
    <lineage>
        <taxon>Bacteria</taxon>
        <taxon>Bacillati</taxon>
        <taxon>Bacillota</taxon>
        <taxon>Tissierellia</taxon>
        <taxon>Tissierellales</taxon>
        <taxon>Peptoniphilaceae</taxon>
        <taxon>Aedoeadaptatus</taxon>
    </lineage>
</organism>
<evidence type="ECO:0000256" key="3">
    <source>
        <dbReference type="ARBA" id="ARBA00022676"/>
    </source>
</evidence>
<keyword evidence="7 8" id="KW-0472">Membrane</keyword>
<accession>A0A134ALH0</accession>
<keyword evidence="3" id="KW-0328">Glycosyltransferase</keyword>
<evidence type="ECO:0000256" key="6">
    <source>
        <dbReference type="ARBA" id="ARBA00022989"/>
    </source>
</evidence>
<feature type="transmembrane region" description="Helical" evidence="8">
    <location>
        <begin position="16"/>
        <end position="33"/>
    </location>
</feature>
<comment type="caution">
    <text evidence="9">The sequence shown here is derived from an EMBL/GenBank/DDBJ whole genome shotgun (WGS) entry which is preliminary data.</text>
</comment>
<evidence type="ECO:0000313" key="10">
    <source>
        <dbReference type="Proteomes" id="UP000070442"/>
    </source>
</evidence>
<feature type="transmembrane region" description="Helical" evidence="8">
    <location>
        <begin position="212"/>
        <end position="232"/>
    </location>
</feature>
<comment type="subcellular location">
    <subcellularLocation>
        <location evidence="1">Cell membrane</location>
        <topology evidence="1">Multi-pass membrane protein</topology>
    </subcellularLocation>
</comment>
<sequence>MGKVFPNRKKGFFEEHWIALIILWLLFFERLYMMSRLGADYGLKSDDASYVKAGITFFHTGAITMHGVVSAQIMPGLPVLIGAFVALFGEGYGMWIGLKFFWCLLGTLAPWFVYLTIDSKAPKWAAILPMLLFFTPDFAWQDNLILTETPFLFLTCLYLYGLFRLGDRKDWTSYFIVFGAAFLAFMMKAQAAVYFFLPVPYLWMKKYPSTKLYGQCFLTLLLVSCFIVPWTVRNYYHFGELIPTTYGIGNPLLLGTYQGVGYPKDEDAFKELAIRRAVEEEYQNLKEKDGTYSAKHKRFIALRTDEAKAHARMRYWWRHDRVSMLKSYLYIKPKSMLYQTFYWDEVVPHTKGVIEWGRHVDFFLALAALPAAILARRTVAEVIFLLFAYGLQVYMYAYAYVFDRYAQSLLPFRYIAVGFFLAAAAEILKKSGWTIESRWAIYKTEREFNRQRKKAQ</sequence>
<reference evidence="10" key="1">
    <citation type="submission" date="2016-01" db="EMBL/GenBank/DDBJ databases">
        <authorList>
            <person name="Mitreva M."/>
            <person name="Pepin K.H."/>
            <person name="Mihindukulasuriya K.A."/>
            <person name="Fulton R."/>
            <person name="Fronick C."/>
            <person name="O'Laughlin M."/>
            <person name="Miner T."/>
            <person name="Herter B."/>
            <person name="Rosa B.A."/>
            <person name="Cordes M."/>
            <person name="Tomlinson C."/>
            <person name="Wollam A."/>
            <person name="Palsikar V.B."/>
            <person name="Mardis E.R."/>
            <person name="Wilson R.K."/>
        </authorList>
    </citation>
    <scope>NUCLEOTIDE SEQUENCE [LARGE SCALE GENOMIC DNA]</scope>
    <source>
        <strain evidence="10">DNF00729</strain>
    </source>
</reference>
<proteinExistence type="predicted"/>
<protein>
    <submittedName>
        <fullName evidence="9">Uncharacterized protein</fullName>
    </submittedName>
</protein>
<feature type="transmembrane region" description="Helical" evidence="8">
    <location>
        <begin position="411"/>
        <end position="428"/>
    </location>
</feature>
<keyword evidence="4" id="KW-0808">Transferase</keyword>
<feature type="transmembrane region" description="Helical" evidence="8">
    <location>
        <begin position="379"/>
        <end position="399"/>
    </location>
</feature>
<dbReference type="STRING" id="755172.HMPREF1863_00037"/>
<dbReference type="PANTHER" id="PTHR33908:SF11">
    <property type="entry name" value="MEMBRANE PROTEIN"/>
    <property type="match status" value="1"/>
</dbReference>
<dbReference type="GO" id="GO:0009103">
    <property type="term" value="P:lipopolysaccharide biosynthetic process"/>
    <property type="evidence" value="ECO:0007669"/>
    <property type="project" value="UniProtKB-ARBA"/>
</dbReference>
<keyword evidence="5 8" id="KW-0812">Transmembrane</keyword>
<dbReference type="RefSeq" id="WP_068365998.1">
    <property type="nucleotide sequence ID" value="NZ_KQ960154.1"/>
</dbReference>
<evidence type="ECO:0000256" key="2">
    <source>
        <dbReference type="ARBA" id="ARBA00022475"/>
    </source>
</evidence>
<dbReference type="AlphaFoldDB" id="A0A134ALH0"/>
<dbReference type="Proteomes" id="UP000070442">
    <property type="component" value="Unassembled WGS sequence"/>
</dbReference>
<dbReference type="GO" id="GO:0005886">
    <property type="term" value="C:plasma membrane"/>
    <property type="evidence" value="ECO:0007669"/>
    <property type="project" value="UniProtKB-SubCell"/>
</dbReference>
<dbReference type="PATRIC" id="fig|755172.3.peg.36"/>
<dbReference type="GO" id="GO:0016763">
    <property type="term" value="F:pentosyltransferase activity"/>
    <property type="evidence" value="ECO:0007669"/>
    <property type="project" value="TreeGrafter"/>
</dbReference>
<evidence type="ECO:0000256" key="4">
    <source>
        <dbReference type="ARBA" id="ARBA00022679"/>
    </source>
</evidence>
<keyword evidence="6 8" id="KW-1133">Transmembrane helix</keyword>
<evidence type="ECO:0000256" key="8">
    <source>
        <dbReference type="SAM" id="Phobius"/>
    </source>
</evidence>
<evidence type="ECO:0000256" key="5">
    <source>
        <dbReference type="ARBA" id="ARBA00022692"/>
    </source>
</evidence>
<dbReference type="OrthoDB" id="136232at2"/>
<gene>
    <name evidence="9" type="ORF">HMPREF1863_00037</name>
</gene>